<evidence type="ECO:0000256" key="1">
    <source>
        <dbReference type="ARBA" id="ARBA00010716"/>
    </source>
</evidence>
<dbReference type="GO" id="GO:0046872">
    <property type="term" value="F:metal ion binding"/>
    <property type="evidence" value="ECO:0007669"/>
    <property type="project" value="UniProtKB-KW"/>
</dbReference>
<evidence type="ECO:0000256" key="2">
    <source>
        <dbReference type="ARBA" id="ARBA00022723"/>
    </source>
</evidence>
<dbReference type="SUPFAM" id="SSF51338">
    <property type="entry name" value="Composite domain of metallo-dependent hydrolases"/>
    <property type="match status" value="1"/>
</dbReference>
<feature type="binding site" evidence="8">
    <location>
        <position position="201"/>
    </location>
    <ligand>
        <name>Zn(2+)</name>
        <dbReference type="ChEBI" id="CHEBI:29105"/>
    </ligand>
</feature>
<dbReference type="InterPro" id="IPR006680">
    <property type="entry name" value="Amidohydro-rel"/>
</dbReference>
<evidence type="ECO:0000256" key="3">
    <source>
        <dbReference type="ARBA" id="ARBA00022801"/>
    </source>
</evidence>
<comment type="cofactor">
    <cofactor evidence="8">
        <name>a divalent metal cation</name>
        <dbReference type="ChEBI" id="CHEBI:60240"/>
    </cofactor>
    <text evidence="8">Binds 1 divalent metal cation per subunit.</text>
</comment>
<evidence type="ECO:0000259" key="9">
    <source>
        <dbReference type="Pfam" id="PF01979"/>
    </source>
</evidence>
<feature type="binding site" evidence="7">
    <location>
        <position position="142"/>
    </location>
    <ligand>
        <name>substrate</name>
    </ligand>
</feature>
<dbReference type="PANTHER" id="PTHR11113">
    <property type="entry name" value="N-ACETYLGLUCOSAMINE-6-PHOSPHATE DEACETYLASE"/>
    <property type="match status" value="1"/>
</dbReference>
<evidence type="ECO:0000256" key="8">
    <source>
        <dbReference type="PIRSR" id="PIRSR038994-3"/>
    </source>
</evidence>
<dbReference type="InterPro" id="IPR003764">
    <property type="entry name" value="GlcNAc_6-P_deAcase"/>
</dbReference>
<name>A0A3Q8I231_MYXFU</name>
<sequence length="388" mass="41202">MTTQVLLGARVFTGERILDGHAVVLEGERIVAVVPRQEAPVGLTPRTLPPETLLVPGFIDLQVNGAGGVLFNESPTIDAALSIATTMRRTGTTGLLPTFITDAPDLTARACAAAAEAMAHPGGGVLGIHLEGPFISPERPGVHAPRHIRQPEPSDLESLTALAAHLSHSGGRLLMTLAPERVDDTFLRRLSDAGAVLFAGHTMASYERAMESIAAGVRGFTHLFNAMPPVLGRQPGPVQAGFSADEAWCSVIVDGHHVHPANLRQLLKAKPPGKVLLVTDAMPPVGTLESTFTLYGLTILRRDGRLVTEDGTLAGADIDMSAAVRNCLRLLGLPLEEALRMASLYPAQVLGLEGRLGRLATGYQADLTLLREDLSVQATWMGGNEQWH</sequence>
<dbReference type="Pfam" id="PF22643">
    <property type="entry name" value="NagA_N"/>
    <property type="match status" value="1"/>
</dbReference>
<dbReference type="GO" id="GO:0006046">
    <property type="term" value="P:N-acetylglucosamine catabolic process"/>
    <property type="evidence" value="ECO:0007669"/>
    <property type="project" value="TreeGrafter"/>
</dbReference>
<dbReference type="PANTHER" id="PTHR11113:SF14">
    <property type="entry name" value="N-ACETYLGLUCOSAMINE-6-PHOSPHATE DEACETYLASE"/>
    <property type="match status" value="1"/>
</dbReference>
<feature type="binding site" evidence="7">
    <location>
        <begin position="225"/>
        <end position="226"/>
    </location>
    <ligand>
        <name>substrate</name>
    </ligand>
</feature>
<feature type="binding site" evidence="7">
    <location>
        <position position="257"/>
    </location>
    <ligand>
        <name>substrate</name>
    </ligand>
</feature>
<dbReference type="GO" id="GO:0008448">
    <property type="term" value="F:N-acetylglucosamine-6-phosphate deacetylase activity"/>
    <property type="evidence" value="ECO:0007669"/>
    <property type="project" value="InterPro"/>
</dbReference>
<dbReference type="SUPFAM" id="SSF51556">
    <property type="entry name" value="Metallo-dependent hydrolases"/>
    <property type="match status" value="1"/>
</dbReference>
<evidence type="ECO:0000256" key="6">
    <source>
        <dbReference type="PIRSR" id="PIRSR038994-1"/>
    </source>
</evidence>
<keyword evidence="2 8" id="KW-0479">Metal-binding</keyword>
<evidence type="ECO:0000256" key="7">
    <source>
        <dbReference type="PIRSR" id="PIRSR038994-2"/>
    </source>
</evidence>
<keyword evidence="3 5" id="KW-0378">Hydrolase</keyword>
<comment type="similarity">
    <text evidence="1 5">Belongs to the metallo-dependent hydrolases superfamily. NagA family.</text>
</comment>
<feature type="binding site" evidence="7">
    <location>
        <begin position="313"/>
        <end position="315"/>
    </location>
    <ligand>
        <name>substrate</name>
    </ligand>
</feature>
<feature type="binding site" evidence="8">
    <location>
        <position position="222"/>
    </location>
    <ligand>
        <name>Zn(2+)</name>
        <dbReference type="ChEBI" id="CHEBI:29105"/>
    </ligand>
</feature>
<keyword evidence="4 5" id="KW-0119">Carbohydrate metabolism</keyword>
<proteinExistence type="inferred from homology"/>
<dbReference type="PIRSF" id="PIRSF038994">
    <property type="entry name" value="NagA"/>
    <property type="match status" value="1"/>
</dbReference>
<dbReference type="AlphaFoldDB" id="A0A3Q8I231"/>
<accession>A0A3Q8I231</accession>
<feature type="active site" description="Proton donor/acceptor" evidence="6">
    <location>
        <position position="280"/>
    </location>
</feature>
<dbReference type="NCBIfam" id="TIGR00221">
    <property type="entry name" value="nagA"/>
    <property type="match status" value="1"/>
</dbReference>
<dbReference type="InterPro" id="IPR032466">
    <property type="entry name" value="Metal_Hydrolase"/>
</dbReference>
<reference evidence="10" key="1">
    <citation type="journal article" date="2018" name="J. Ind. Microbiol. Biotechnol.">
        <title>Genome mining reveals uncommon alkylpyrones as type III PKS products from myxobacteria.</title>
        <authorList>
            <person name="Hug J.J."/>
            <person name="Panter F."/>
            <person name="Krug D."/>
            <person name="Muller R."/>
        </authorList>
    </citation>
    <scope>NUCLEOTIDE SEQUENCE</scope>
    <source>
        <strain evidence="10">MCy8288</strain>
    </source>
</reference>
<dbReference type="Gene3D" id="2.30.40.10">
    <property type="entry name" value="Urease, subunit C, domain 1"/>
    <property type="match status" value="1"/>
</dbReference>
<feature type="binding site" evidence="8">
    <location>
        <position position="131"/>
    </location>
    <ligand>
        <name>Zn(2+)</name>
        <dbReference type="ChEBI" id="CHEBI:29105"/>
    </ligand>
</feature>
<protein>
    <submittedName>
        <fullName evidence="10">N-acetylglucosamine-6-phosphate deacetylase</fullName>
    </submittedName>
</protein>
<organism evidence="10">
    <name type="scientific">Myxococcus fulvus</name>
    <dbReference type="NCBI Taxonomy" id="33"/>
    <lineage>
        <taxon>Bacteria</taxon>
        <taxon>Pseudomonadati</taxon>
        <taxon>Myxococcota</taxon>
        <taxon>Myxococcia</taxon>
        <taxon>Myxococcales</taxon>
        <taxon>Cystobacterineae</taxon>
        <taxon>Myxococcaceae</taxon>
        <taxon>Myxococcus</taxon>
    </lineage>
</organism>
<feature type="domain" description="Amidohydrolase-related" evidence="9">
    <location>
        <begin position="54"/>
        <end position="383"/>
    </location>
</feature>
<feature type="binding site" evidence="7">
    <location>
        <position position="233"/>
    </location>
    <ligand>
        <name>substrate</name>
    </ligand>
</feature>
<dbReference type="CDD" id="cd00854">
    <property type="entry name" value="NagA"/>
    <property type="match status" value="1"/>
</dbReference>
<evidence type="ECO:0000256" key="4">
    <source>
        <dbReference type="ARBA" id="ARBA00023277"/>
    </source>
</evidence>
<dbReference type="Gene3D" id="3.20.20.140">
    <property type="entry name" value="Metal-dependent hydrolases"/>
    <property type="match status" value="1"/>
</dbReference>
<evidence type="ECO:0000313" key="10">
    <source>
        <dbReference type="EMBL" id="AYM52834.1"/>
    </source>
</evidence>
<evidence type="ECO:0000256" key="5">
    <source>
        <dbReference type="PIRNR" id="PIRNR038994"/>
    </source>
</evidence>
<dbReference type="Pfam" id="PF01979">
    <property type="entry name" value="Amidohydro_1"/>
    <property type="match status" value="1"/>
</dbReference>
<dbReference type="EMBL" id="MH908885">
    <property type="protein sequence ID" value="AYM52834.1"/>
    <property type="molecule type" value="Genomic_DNA"/>
</dbReference>
<dbReference type="InterPro" id="IPR011059">
    <property type="entry name" value="Metal-dep_hydrolase_composite"/>
</dbReference>